<dbReference type="EMBL" id="GDJX01006070">
    <property type="protein sequence ID" value="JAT61866.1"/>
    <property type="molecule type" value="Transcribed_RNA"/>
</dbReference>
<keyword evidence="3" id="KW-0648">Protein biosynthesis</keyword>
<dbReference type="GO" id="GO:0043622">
    <property type="term" value="P:cortical microtubule organization"/>
    <property type="evidence" value="ECO:0007669"/>
    <property type="project" value="TreeGrafter"/>
</dbReference>
<organism evidence="3">
    <name type="scientific">Anthurium amnicola</name>
    <dbReference type="NCBI Taxonomy" id="1678845"/>
    <lineage>
        <taxon>Eukaryota</taxon>
        <taxon>Viridiplantae</taxon>
        <taxon>Streptophyta</taxon>
        <taxon>Embryophyta</taxon>
        <taxon>Tracheophyta</taxon>
        <taxon>Spermatophyta</taxon>
        <taxon>Magnoliopsida</taxon>
        <taxon>Liliopsida</taxon>
        <taxon>Araceae</taxon>
        <taxon>Pothoideae</taxon>
        <taxon>Potheae</taxon>
        <taxon>Anthurium</taxon>
    </lineage>
</organism>
<feature type="compositionally biased region" description="Low complexity" evidence="1">
    <location>
        <begin position="170"/>
        <end position="195"/>
    </location>
</feature>
<dbReference type="EMBL" id="GDJX01000315">
    <property type="protein sequence ID" value="JAT67621.1"/>
    <property type="molecule type" value="Transcribed_RNA"/>
</dbReference>
<feature type="compositionally biased region" description="Low complexity" evidence="1">
    <location>
        <begin position="842"/>
        <end position="854"/>
    </location>
</feature>
<protein>
    <submittedName>
        <fullName evidence="3">Translation initiation factor IF-2</fullName>
    </submittedName>
</protein>
<feature type="region of interest" description="Disordered" evidence="1">
    <location>
        <begin position="108"/>
        <end position="326"/>
    </location>
</feature>
<dbReference type="GO" id="GO:0003743">
    <property type="term" value="F:translation initiation factor activity"/>
    <property type="evidence" value="ECO:0007669"/>
    <property type="project" value="UniProtKB-KW"/>
</dbReference>
<dbReference type="PANTHER" id="PTHR31949">
    <property type="entry name" value="GASTRIC MUCIN-LIKE PROTEIN"/>
    <property type="match status" value="1"/>
</dbReference>
<proteinExistence type="predicted"/>
<dbReference type="PANTHER" id="PTHR31949:SF3">
    <property type="entry name" value="RUN_FYVE DOMAIN PROTEIN"/>
    <property type="match status" value="1"/>
</dbReference>
<evidence type="ECO:0000313" key="2">
    <source>
        <dbReference type="EMBL" id="JAT61866.1"/>
    </source>
</evidence>
<gene>
    <name evidence="3" type="primary">infB_92</name>
    <name evidence="2" type="synonym">infB_125</name>
    <name evidence="3" type="ORF">g.13300</name>
    <name evidence="2" type="ORF">g.13301</name>
</gene>
<dbReference type="GO" id="GO:0055028">
    <property type="term" value="C:cortical microtubule"/>
    <property type="evidence" value="ECO:0007669"/>
    <property type="project" value="TreeGrafter"/>
</dbReference>
<feature type="compositionally biased region" description="Low complexity" evidence="1">
    <location>
        <begin position="299"/>
        <end position="312"/>
    </location>
</feature>
<dbReference type="AlphaFoldDB" id="A0A1D1ZLA3"/>
<name>A0A1D1ZLA3_9ARAE</name>
<keyword evidence="3" id="KW-0396">Initiation factor</keyword>
<reference evidence="3" key="1">
    <citation type="submission" date="2015-07" db="EMBL/GenBank/DDBJ databases">
        <title>Transcriptome Assembly of Anthurium amnicola.</title>
        <authorList>
            <person name="Suzuki J."/>
        </authorList>
    </citation>
    <scope>NUCLEOTIDE SEQUENCE</scope>
</reference>
<feature type="compositionally biased region" description="Polar residues" evidence="1">
    <location>
        <begin position="160"/>
        <end position="169"/>
    </location>
</feature>
<feature type="compositionally biased region" description="Pro residues" evidence="1">
    <location>
        <begin position="196"/>
        <end position="205"/>
    </location>
</feature>
<evidence type="ECO:0000313" key="3">
    <source>
        <dbReference type="EMBL" id="JAT67621.1"/>
    </source>
</evidence>
<feature type="non-terminal residue" evidence="3">
    <location>
        <position position="1156"/>
    </location>
</feature>
<accession>A0A1D1ZLA3</accession>
<feature type="region of interest" description="Disordered" evidence="1">
    <location>
        <begin position="426"/>
        <end position="454"/>
    </location>
</feature>
<feature type="region of interest" description="Disordered" evidence="1">
    <location>
        <begin position="840"/>
        <end position="876"/>
    </location>
</feature>
<feature type="compositionally biased region" description="Low complexity" evidence="1">
    <location>
        <begin position="426"/>
        <end position="439"/>
    </location>
</feature>
<sequence length="1156" mass="125038">MPPSPSMRCSAGRELRLENHRRGRSFESGLSVKVKDDDLALFNDMQTRERDNFLLCSNDDFDDSLLKLKHFSDFKLNIPARGVSSDLLNAGGEKNDYDWLLTPPETPLFPSLDDEEPAPVNLVSRGRPRTQPIAISTSSIMEKSHRTSRSSASPHRLSPSPRSGNSLTQSRGRPSSAPLSSPAPVVRPTTPSRRPSTPPNKPSTPAPRSATPTLRRMSTGSGGNISASSRRGASPVKASRGNSASPKLRGWQSNFPEFSSEPPPNLRTSPSDRPASHARGSSPASRNGRDLSLRSGRQSMSPTASRSASSSHSNDRDHFSSHSKGSVASSCDDEVDFLHTASVGISASPTLRKNGAFVNNRTTTLSKKTTRTVSASSAPKRSFDSVLRQMEQRKTPQNMFRPLLSSVPASSFYIGKSNTMHRPMFSRNSSLTTSSNASSDQGVSIAPDIEGSEHDQNDLAVEWEKIAVAEAQEEIFAFDKADGIEDIGHKVRTEKPQTIHGDVGGSTERNVESEELEQLTSGLVDVKVTLPSSELSHTIGDPSEVGSITMMAICSKCNKSFRMFDSVDGKVDICQECIQKDGYVADGIHTAGLPDTMMLISQNLHRQPNMATVVDESYGESHLRNNVPQVSEFLSGNLIGQPQSNVVQGPDCLPDVCPIELVTGEREQELPDKELACHHEVASTPFNKGEKFQRLHSFSSNQHSRIDGHEGSGISVLLKRSYSGKGPVVQGRSLCPASISCAEPSYIRDNANTVKGIVIRDSSSASSSVNAGLSRHIEASIQRQLSSSSADMGVTSEPGLKSQSTEISVVSNNLRRDPAFTDKLSCPVDNVSALKGCVTPESFSSSSSIDLGSSRQMEAHGQRQLSNSKNKESARIERNLRHRSVEIFLSRASNNSEEDLVTRMSRSEENYGGSAESLHYDTHGESLLVTEEHVESQEDTKHCDARPSSSGAIIPMEYEANHSENYRGMDASVCESVNDPHSALLDVSASDILSVEDRALSVNAEDHLSQNMRSAMQEDMPAEILDYRPIEEYEMINGSPCRTGISKVLLQSSLGVALGSEDDCNNFRSSQTENEASQSVSDVIDSSYAHPVSSTSGTDVLVSVLESNNIDHAHVHAESTITVEGAGGNKSRSLTLGEAADTILFCSSIIHDLAFK</sequence>
<feature type="compositionally biased region" description="Low complexity" evidence="1">
    <location>
        <begin position="206"/>
        <end position="216"/>
    </location>
</feature>
<evidence type="ECO:0000256" key="1">
    <source>
        <dbReference type="SAM" id="MobiDB-lite"/>
    </source>
</evidence>